<dbReference type="EMBL" id="JARPUR010000003">
    <property type="protein sequence ID" value="KAK4880544.1"/>
    <property type="molecule type" value="Genomic_DNA"/>
</dbReference>
<evidence type="ECO:0000256" key="10">
    <source>
        <dbReference type="ARBA" id="ARBA00023136"/>
    </source>
</evidence>
<evidence type="ECO:0000256" key="14">
    <source>
        <dbReference type="SAM" id="MobiDB-lite"/>
    </source>
</evidence>
<dbReference type="GO" id="GO:0015031">
    <property type="term" value="P:protein transport"/>
    <property type="evidence" value="ECO:0007669"/>
    <property type="project" value="UniProtKB-KW"/>
</dbReference>
<dbReference type="Pfam" id="PF16474">
    <property type="entry name" value="KIND"/>
    <property type="match status" value="1"/>
</dbReference>
<dbReference type="GO" id="GO:0048193">
    <property type="term" value="P:Golgi vesicle transport"/>
    <property type="evidence" value="ECO:0007669"/>
    <property type="project" value="TreeGrafter"/>
</dbReference>
<dbReference type="InterPro" id="IPR011011">
    <property type="entry name" value="Znf_FYVE_PHD"/>
</dbReference>
<evidence type="ECO:0000256" key="11">
    <source>
        <dbReference type="ARBA" id="ARBA00023203"/>
    </source>
</evidence>
<evidence type="ECO:0000259" key="15">
    <source>
        <dbReference type="PROSITE" id="PS51377"/>
    </source>
</evidence>
<dbReference type="GO" id="GO:0051295">
    <property type="term" value="P:establishment of meiotic spindle localization"/>
    <property type="evidence" value="ECO:0007669"/>
    <property type="project" value="TreeGrafter"/>
</dbReference>
<organism evidence="16 17">
    <name type="scientific">Aquatica leii</name>
    <dbReference type="NCBI Taxonomy" id="1421715"/>
    <lineage>
        <taxon>Eukaryota</taxon>
        <taxon>Metazoa</taxon>
        <taxon>Ecdysozoa</taxon>
        <taxon>Arthropoda</taxon>
        <taxon>Hexapoda</taxon>
        <taxon>Insecta</taxon>
        <taxon>Pterygota</taxon>
        <taxon>Neoptera</taxon>
        <taxon>Endopterygota</taxon>
        <taxon>Coleoptera</taxon>
        <taxon>Polyphaga</taxon>
        <taxon>Elateriformia</taxon>
        <taxon>Elateroidea</taxon>
        <taxon>Lampyridae</taxon>
        <taxon>Luciolinae</taxon>
        <taxon>Aquatica</taxon>
    </lineage>
</organism>
<protein>
    <recommendedName>
        <fullName evidence="15">KIND domain-containing protein</fullName>
    </recommendedName>
</protein>
<feature type="region of interest" description="Disordered" evidence="14">
    <location>
        <begin position="377"/>
        <end position="408"/>
    </location>
</feature>
<evidence type="ECO:0000256" key="2">
    <source>
        <dbReference type="ARBA" id="ARBA00004245"/>
    </source>
</evidence>
<dbReference type="GO" id="GO:0005856">
    <property type="term" value="C:cytoskeleton"/>
    <property type="evidence" value="ECO:0007669"/>
    <property type="project" value="UniProtKB-SubCell"/>
</dbReference>
<dbReference type="PROSITE" id="PS51377">
    <property type="entry name" value="KIND"/>
    <property type="match status" value="1"/>
</dbReference>
<dbReference type="PANTHER" id="PTHR21345">
    <property type="entry name" value="SPIRE"/>
    <property type="match status" value="1"/>
</dbReference>
<dbReference type="SMART" id="SM00750">
    <property type="entry name" value="KIND"/>
    <property type="match status" value="1"/>
</dbReference>
<evidence type="ECO:0000256" key="4">
    <source>
        <dbReference type="ARBA" id="ARBA00010956"/>
    </source>
</evidence>
<evidence type="ECO:0000256" key="9">
    <source>
        <dbReference type="ARBA" id="ARBA00022927"/>
    </source>
</evidence>
<keyword evidence="7" id="KW-0963">Cytoplasm</keyword>
<comment type="caution">
    <text evidence="16">The sequence shown here is derived from an EMBL/GenBank/DDBJ whole genome shotgun (WGS) entry which is preliminary data.</text>
</comment>
<dbReference type="SUPFAM" id="SSF57903">
    <property type="entry name" value="FYVE/PHD zinc finger"/>
    <property type="match status" value="1"/>
</dbReference>
<dbReference type="GO" id="GO:0051639">
    <property type="term" value="P:actin filament network formation"/>
    <property type="evidence" value="ECO:0007669"/>
    <property type="project" value="TreeGrafter"/>
</dbReference>
<accession>A0AAN7SHD2</accession>
<evidence type="ECO:0000256" key="6">
    <source>
        <dbReference type="ARBA" id="ARBA00022475"/>
    </source>
</evidence>
<dbReference type="Proteomes" id="UP001353858">
    <property type="component" value="Unassembled WGS sequence"/>
</dbReference>
<dbReference type="GO" id="GO:0005886">
    <property type="term" value="C:plasma membrane"/>
    <property type="evidence" value="ECO:0007669"/>
    <property type="project" value="UniProtKB-SubCell"/>
</dbReference>
<reference evidence="17" key="1">
    <citation type="submission" date="2023-01" db="EMBL/GenBank/DDBJ databases">
        <title>Key to firefly adult light organ development and bioluminescence: homeobox transcription factors regulate luciferase expression and transportation to peroxisome.</title>
        <authorList>
            <person name="Fu X."/>
        </authorList>
    </citation>
    <scope>NUCLEOTIDE SEQUENCE [LARGE SCALE GENOMIC DNA]</scope>
</reference>
<feature type="domain" description="KIND" evidence="15">
    <location>
        <begin position="15"/>
        <end position="205"/>
    </location>
</feature>
<dbReference type="CDD" id="cd22068">
    <property type="entry name" value="WH2_DmSpire_r3-like"/>
    <property type="match status" value="1"/>
</dbReference>
<name>A0AAN7SHD2_9COLE</name>
<keyword evidence="13" id="KW-0968">Cytoplasmic vesicle</keyword>
<dbReference type="GO" id="GO:0030041">
    <property type="term" value="P:actin filament polymerization"/>
    <property type="evidence" value="ECO:0007669"/>
    <property type="project" value="TreeGrafter"/>
</dbReference>
<keyword evidence="17" id="KW-1185">Reference proteome</keyword>
<gene>
    <name evidence="16" type="ORF">RN001_008690</name>
</gene>
<feature type="region of interest" description="Disordered" evidence="14">
    <location>
        <begin position="523"/>
        <end position="564"/>
    </location>
</feature>
<dbReference type="GO" id="GO:0030659">
    <property type="term" value="C:cytoplasmic vesicle membrane"/>
    <property type="evidence" value="ECO:0007669"/>
    <property type="project" value="UniProtKB-SubCell"/>
</dbReference>
<keyword evidence="9" id="KW-0653">Protein transport</keyword>
<keyword evidence="8" id="KW-0677">Repeat</keyword>
<sequence length="626" mass="70781">MSSAAKCRINSDGSVCLQDILCSFNSPIREEHAWALCYQCCKFYESLIGTNNQDNYLSLLTLSHVFLQTDGNIHPNTLLDRNNEIAGCSRKKLVDEQHFVHGLGLITYQALDHGSSDGQERAISQDLEQLIFDMISERNIPEPHQETDDEGIEKDSEEEEEVVECKTVRQVIRRCEKRLIIFTKPQVEAHYKAVIHALVTEALELSTFLEKVAAKRLKIDNSSASDLDQLQFADWARFWVQVIGELRKGVKLRKVPYSRAPIEYELTPYEILMKDIRSCRYNLRKIMVDGDIPSKVTKDAHTIILDFIRSRPPLKKASDRKLPPYIRTLTSREQLLNSIRKECNPLGEATLEPYDLATRDFNYLYRTRRHTLGVIEQPWGSQSVPQSRPGSRQSCNSSEADSIPPEMTSSLQDHLAGGKCWPDGMSLEDRLSLTLEEIVHIRSVLTKAELEALPVEGRVRSDVECRKVCFLCLKTRFGIFGPWGQRCCICKRTVCFRCYSKMNVPMEHFTGVPVALLSPSLLGTPDDDRRSDSGSNRVTPDNDEDGKSTSVSDRSPSSSTMKRFKSRAAAVGKATGVVDKLKGSQLVVCHDCKMMLQQIIKSARTNRTAIRNKTLQNLSLDLSSVF</sequence>
<evidence type="ECO:0000256" key="1">
    <source>
        <dbReference type="ARBA" id="ARBA00004180"/>
    </source>
</evidence>
<dbReference type="GO" id="GO:0005938">
    <property type="term" value="C:cell cortex"/>
    <property type="evidence" value="ECO:0007669"/>
    <property type="project" value="TreeGrafter"/>
</dbReference>
<keyword evidence="5" id="KW-0813">Transport</keyword>
<keyword evidence="6" id="KW-1003">Cell membrane</keyword>
<keyword evidence="11" id="KW-0009">Actin-binding</keyword>
<proteinExistence type="inferred from homology"/>
<dbReference type="InterPro" id="IPR011019">
    <property type="entry name" value="KIND_dom"/>
</dbReference>
<evidence type="ECO:0000256" key="13">
    <source>
        <dbReference type="ARBA" id="ARBA00023329"/>
    </source>
</evidence>
<dbReference type="GO" id="GO:0045010">
    <property type="term" value="P:actin nucleation"/>
    <property type="evidence" value="ECO:0007669"/>
    <property type="project" value="InterPro"/>
</dbReference>
<dbReference type="GO" id="GO:0003779">
    <property type="term" value="F:actin binding"/>
    <property type="evidence" value="ECO:0007669"/>
    <property type="project" value="UniProtKB-KW"/>
</dbReference>
<evidence type="ECO:0000256" key="12">
    <source>
        <dbReference type="ARBA" id="ARBA00023212"/>
    </source>
</evidence>
<dbReference type="InterPro" id="IPR029901">
    <property type="entry name" value="Spire"/>
</dbReference>
<evidence type="ECO:0000256" key="5">
    <source>
        <dbReference type="ARBA" id="ARBA00022448"/>
    </source>
</evidence>
<comment type="subcellular location">
    <subcellularLocation>
        <location evidence="3">Cell membrane</location>
        <topology evidence="3">Peripheral membrane protein</topology>
        <orientation evidence="3">Cytoplasmic side</orientation>
    </subcellularLocation>
    <subcellularLocation>
        <location evidence="2">Cytoplasm</location>
        <location evidence="2">Cytoskeleton</location>
    </subcellularLocation>
    <subcellularLocation>
        <location evidence="1">Cytoplasmic vesicle membrane</location>
        <topology evidence="1">Peripheral membrane protein</topology>
        <orientation evidence="1">Cytoplasmic side</orientation>
    </subcellularLocation>
</comment>
<feature type="compositionally biased region" description="Polar residues" evidence="14">
    <location>
        <begin position="379"/>
        <end position="400"/>
    </location>
</feature>
<evidence type="ECO:0000256" key="7">
    <source>
        <dbReference type="ARBA" id="ARBA00022490"/>
    </source>
</evidence>
<dbReference type="GO" id="GO:0040038">
    <property type="term" value="P:polar body extrusion after meiotic divisions"/>
    <property type="evidence" value="ECO:0007669"/>
    <property type="project" value="TreeGrafter"/>
</dbReference>
<evidence type="ECO:0000313" key="16">
    <source>
        <dbReference type="EMBL" id="KAK4880544.1"/>
    </source>
</evidence>
<dbReference type="Gene3D" id="1.10.510.10">
    <property type="entry name" value="Transferase(Phosphotransferase) domain 1"/>
    <property type="match status" value="1"/>
</dbReference>
<dbReference type="AlphaFoldDB" id="A0AAN7SHD2"/>
<dbReference type="PANTHER" id="PTHR21345:SF3">
    <property type="entry name" value="PROTEIN SPIRE"/>
    <property type="match status" value="1"/>
</dbReference>
<dbReference type="GO" id="GO:0036089">
    <property type="term" value="P:cleavage furrow formation"/>
    <property type="evidence" value="ECO:0007669"/>
    <property type="project" value="TreeGrafter"/>
</dbReference>
<evidence type="ECO:0000256" key="8">
    <source>
        <dbReference type="ARBA" id="ARBA00022737"/>
    </source>
</evidence>
<evidence type="ECO:0000313" key="17">
    <source>
        <dbReference type="Proteomes" id="UP001353858"/>
    </source>
</evidence>
<comment type="similarity">
    <text evidence="4">Belongs to the spire family.</text>
</comment>
<evidence type="ECO:0000256" key="3">
    <source>
        <dbReference type="ARBA" id="ARBA00004413"/>
    </source>
</evidence>
<keyword evidence="10" id="KW-0472">Membrane</keyword>
<keyword evidence="12" id="KW-0206">Cytoskeleton</keyword>
<dbReference type="GO" id="GO:0008017">
    <property type="term" value="F:microtubule binding"/>
    <property type="evidence" value="ECO:0007669"/>
    <property type="project" value="TreeGrafter"/>
</dbReference>
<feature type="compositionally biased region" description="Low complexity" evidence="14">
    <location>
        <begin position="548"/>
        <end position="559"/>
    </location>
</feature>